<comment type="cofactor">
    <cofactor evidence="1">
        <name>Zn(2+)</name>
        <dbReference type="ChEBI" id="CHEBI:29105"/>
    </cofactor>
</comment>
<dbReference type="InterPro" id="IPR001431">
    <property type="entry name" value="Pept_M16_Zn_BS"/>
</dbReference>
<evidence type="ECO:0000259" key="5">
    <source>
        <dbReference type="Pfam" id="PF00675"/>
    </source>
</evidence>
<comment type="similarity">
    <text evidence="2 4">Belongs to the peptidase M16 family.</text>
</comment>
<evidence type="ECO:0000256" key="3">
    <source>
        <dbReference type="ARBA" id="ARBA00023049"/>
    </source>
</evidence>
<dbReference type="GO" id="GO:0046872">
    <property type="term" value="F:metal ion binding"/>
    <property type="evidence" value="ECO:0007669"/>
    <property type="project" value="InterPro"/>
</dbReference>
<dbReference type="Proteomes" id="UP001143372">
    <property type="component" value="Unassembled WGS sequence"/>
</dbReference>
<keyword evidence="3" id="KW-0378">Hydrolase</keyword>
<dbReference type="InterPro" id="IPR007863">
    <property type="entry name" value="Peptidase_M16_C"/>
</dbReference>
<name>A0A9W6J123_9HYPH</name>
<feature type="domain" description="Peptidase M16 N-terminal" evidence="5">
    <location>
        <begin position="14"/>
        <end position="160"/>
    </location>
</feature>
<keyword evidence="8" id="KW-1185">Reference proteome</keyword>
<evidence type="ECO:0000259" key="6">
    <source>
        <dbReference type="Pfam" id="PF05193"/>
    </source>
</evidence>
<evidence type="ECO:0000256" key="1">
    <source>
        <dbReference type="ARBA" id="ARBA00001947"/>
    </source>
</evidence>
<reference evidence="7" key="2">
    <citation type="submission" date="2023-01" db="EMBL/GenBank/DDBJ databases">
        <authorList>
            <person name="Sun Q."/>
            <person name="Evtushenko L."/>
        </authorList>
    </citation>
    <scope>NUCLEOTIDE SEQUENCE</scope>
    <source>
        <strain evidence="7">VKM B-2347</strain>
    </source>
</reference>
<dbReference type="Pfam" id="PF05193">
    <property type="entry name" value="Peptidase_M16_C"/>
    <property type="match status" value="1"/>
</dbReference>
<evidence type="ECO:0000313" key="8">
    <source>
        <dbReference type="Proteomes" id="UP001143372"/>
    </source>
</evidence>
<dbReference type="InterPro" id="IPR011249">
    <property type="entry name" value="Metalloenz_LuxS/M16"/>
</dbReference>
<dbReference type="PROSITE" id="PS00143">
    <property type="entry name" value="INSULINASE"/>
    <property type="match status" value="1"/>
</dbReference>
<dbReference type="Pfam" id="PF00675">
    <property type="entry name" value="Peptidase_M16"/>
    <property type="match status" value="1"/>
</dbReference>
<evidence type="ECO:0000313" key="7">
    <source>
        <dbReference type="EMBL" id="GLK67743.1"/>
    </source>
</evidence>
<feature type="domain" description="Peptidase M16 C-terminal" evidence="6">
    <location>
        <begin position="169"/>
        <end position="338"/>
    </location>
</feature>
<dbReference type="PANTHER" id="PTHR11851">
    <property type="entry name" value="METALLOPROTEASE"/>
    <property type="match status" value="1"/>
</dbReference>
<comment type="caution">
    <text evidence="7">The sequence shown here is derived from an EMBL/GenBank/DDBJ whole genome shotgun (WGS) entry which is preliminary data.</text>
</comment>
<reference evidence="7" key="1">
    <citation type="journal article" date="2014" name="Int. J. Syst. Evol. Microbiol.">
        <title>Complete genome sequence of Corynebacterium casei LMG S-19264T (=DSM 44701T), isolated from a smear-ripened cheese.</title>
        <authorList>
            <consortium name="US DOE Joint Genome Institute (JGI-PGF)"/>
            <person name="Walter F."/>
            <person name="Albersmeier A."/>
            <person name="Kalinowski J."/>
            <person name="Ruckert C."/>
        </authorList>
    </citation>
    <scope>NUCLEOTIDE SEQUENCE</scope>
    <source>
        <strain evidence="7">VKM B-2347</strain>
    </source>
</reference>
<protein>
    <submittedName>
        <fullName evidence="7">Peptidase M16</fullName>
    </submittedName>
</protein>
<dbReference type="EMBL" id="BSFI01000007">
    <property type="protein sequence ID" value="GLK67743.1"/>
    <property type="molecule type" value="Genomic_DNA"/>
</dbReference>
<dbReference type="GO" id="GO:0006508">
    <property type="term" value="P:proteolysis"/>
    <property type="evidence" value="ECO:0007669"/>
    <property type="project" value="InterPro"/>
</dbReference>
<dbReference type="InterPro" id="IPR050361">
    <property type="entry name" value="MPP/UQCRC_Complex"/>
</dbReference>
<organism evidence="7 8">
    <name type="scientific">Hansschlegelia plantiphila</name>
    <dbReference type="NCBI Taxonomy" id="374655"/>
    <lineage>
        <taxon>Bacteria</taxon>
        <taxon>Pseudomonadati</taxon>
        <taxon>Pseudomonadota</taxon>
        <taxon>Alphaproteobacteria</taxon>
        <taxon>Hyphomicrobiales</taxon>
        <taxon>Methylopilaceae</taxon>
        <taxon>Hansschlegelia</taxon>
    </lineage>
</organism>
<dbReference type="RefSeq" id="WP_271167996.1">
    <property type="nucleotide sequence ID" value="NZ_BSFI01000007.1"/>
</dbReference>
<sequence>MSARVTILPSGLAVVTDAMPELGTAAIGVTFGAGSRSEASDEHGLAHLLEHMAFKGTRRRSARAIAEEIEQVGGDLNAATGVEQTGYSARVLSADIGLALDILSDIVVEPAFDEVELAREKNVIVQEIGAVEDTPDDLVFDWLQDAAFPGQSLGRSILGTETSVNALDSAALSRFRDRGYRTRDAVVVAAGAVDHDRVVEETMRRFAGLNEGEGPALTPARYVGGDRREKRDLEQLHVTLAFEGRPFDAPDAYAAQVFANLVGGGMSSRLFQEVREERGLAYSVHAFHWGYADAGLFGAYAGTSPKDAADILPVMLDVLMEAADNADEREAQRAKAQMKAGLLMSLEQPSARADQHARHQLAYGRPLDAAEIIAKIDAVSVEDARRAGRAMLASRPTLAAIGPIRRLTPPERLAERLGVRASAA</sequence>
<dbReference type="AlphaFoldDB" id="A0A9W6J123"/>
<dbReference type="GO" id="GO:0004222">
    <property type="term" value="F:metalloendopeptidase activity"/>
    <property type="evidence" value="ECO:0007669"/>
    <property type="project" value="InterPro"/>
</dbReference>
<accession>A0A9W6J123</accession>
<dbReference type="Gene3D" id="3.30.830.10">
    <property type="entry name" value="Metalloenzyme, LuxS/M16 peptidase-like"/>
    <property type="match status" value="2"/>
</dbReference>
<keyword evidence="3" id="KW-0482">Metalloprotease</keyword>
<dbReference type="PANTHER" id="PTHR11851:SF49">
    <property type="entry name" value="MITOCHONDRIAL-PROCESSING PEPTIDASE SUBUNIT ALPHA"/>
    <property type="match status" value="1"/>
</dbReference>
<proteinExistence type="inferred from homology"/>
<evidence type="ECO:0000256" key="2">
    <source>
        <dbReference type="ARBA" id="ARBA00007261"/>
    </source>
</evidence>
<dbReference type="SUPFAM" id="SSF63411">
    <property type="entry name" value="LuxS/MPP-like metallohydrolase"/>
    <property type="match status" value="2"/>
</dbReference>
<keyword evidence="3" id="KW-0645">Protease</keyword>
<dbReference type="InterPro" id="IPR011765">
    <property type="entry name" value="Pept_M16_N"/>
</dbReference>
<gene>
    <name evidence="7" type="primary">mpp</name>
    <name evidence="7" type="ORF">GCM10008179_13810</name>
</gene>
<evidence type="ECO:0000256" key="4">
    <source>
        <dbReference type="RuleBase" id="RU004447"/>
    </source>
</evidence>